<evidence type="ECO:0000313" key="4">
    <source>
        <dbReference type="Proteomes" id="UP000268198"/>
    </source>
</evidence>
<keyword evidence="4" id="KW-1185">Reference proteome</keyword>
<evidence type="ECO:0000259" key="2">
    <source>
        <dbReference type="Pfam" id="PF11867"/>
    </source>
</evidence>
<dbReference type="Pfam" id="PF11867">
    <property type="entry name" value="T1RH-like_C"/>
    <property type="match status" value="1"/>
</dbReference>
<gene>
    <name evidence="3" type="ORF">NCTC3438_01737</name>
</gene>
<dbReference type="RefSeq" id="WP_241969682.1">
    <property type="nucleotide sequence ID" value="NZ_LR134167.1"/>
</dbReference>
<evidence type="ECO:0000256" key="1">
    <source>
        <dbReference type="ARBA" id="ARBA00022747"/>
    </source>
</evidence>
<dbReference type="KEGG" id="avt:NCTC3438_01737"/>
<dbReference type="PANTHER" id="PTHR30195">
    <property type="entry name" value="TYPE I SITE-SPECIFIC DEOXYRIBONUCLEASE PROTEIN SUBUNIT M AND R"/>
    <property type="match status" value="1"/>
</dbReference>
<proteinExistence type="predicted"/>
<name>A0A447SSI2_AVIVO</name>
<dbReference type="InterPro" id="IPR021810">
    <property type="entry name" value="T1RH-like_C"/>
</dbReference>
<sequence length="143" mass="16516">MQKTFEEKLKETLNKYNAHNLTVIEVIKELLKLAKELQDQLSKGQELGLSTAELAFYDALSQNQSAVEILGDEVLLNLAKEITDKLKKSVTIDWQYKENVRAEMRRQLKRTLRKYGYPPENKDEAIEFMLKQAEVVADELSKA</sequence>
<dbReference type="EMBL" id="LR134167">
    <property type="protein sequence ID" value="VEB24860.1"/>
    <property type="molecule type" value="Genomic_DNA"/>
</dbReference>
<feature type="domain" description="Type I restriction enzyme HindI endonuclease subunit-like C-terminal" evidence="2">
    <location>
        <begin position="2"/>
        <end position="138"/>
    </location>
</feature>
<dbReference type="Proteomes" id="UP000268198">
    <property type="component" value="Chromosome"/>
</dbReference>
<evidence type="ECO:0000313" key="3">
    <source>
        <dbReference type="EMBL" id="VEB24860.1"/>
    </source>
</evidence>
<organism evidence="3 4">
    <name type="scientific">Avibacterium volantium</name>
    <name type="common">Pasteurella volantium</name>
    <dbReference type="NCBI Taxonomy" id="762"/>
    <lineage>
        <taxon>Bacteria</taxon>
        <taxon>Pseudomonadati</taxon>
        <taxon>Pseudomonadota</taxon>
        <taxon>Gammaproteobacteria</taxon>
        <taxon>Pasteurellales</taxon>
        <taxon>Pasteurellaceae</taxon>
        <taxon>Avibacterium</taxon>
    </lineage>
</organism>
<reference evidence="3 4" key="1">
    <citation type="submission" date="2018-12" db="EMBL/GenBank/DDBJ databases">
        <authorList>
            <consortium name="Pathogen Informatics"/>
        </authorList>
    </citation>
    <scope>NUCLEOTIDE SEQUENCE [LARGE SCALE GENOMIC DNA]</scope>
    <source>
        <strain evidence="3 4">NCTC3438</strain>
    </source>
</reference>
<dbReference type="AlphaFoldDB" id="A0A447SSI2"/>
<accession>A0A447SSI2</accession>
<dbReference type="PANTHER" id="PTHR30195:SF15">
    <property type="entry name" value="TYPE I RESTRICTION ENZYME HINDI ENDONUCLEASE SUBUNIT"/>
    <property type="match status" value="1"/>
</dbReference>
<dbReference type="InterPro" id="IPR051268">
    <property type="entry name" value="Type-I_R_enzyme_R_subunit"/>
</dbReference>
<dbReference type="GO" id="GO:0009307">
    <property type="term" value="P:DNA restriction-modification system"/>
    <property type="evidence" value="ECO:0007669"/>
    <property type="project" value="UniProtKB-KW"/>
</dbReference>
<protein>
    <submittedName>
        <fullName evidence="3">Domain of uncharacterized function (DUF3387)</fullName>
    </submittedName>
</protein>
<keyword evidence="1" id="KW-0680">Restriction system</keyword>